<dbReference type="InterPro" id="IPR000276">
    <property type="entry name" value="GPCR_Rhodpsn"/>
</dbReference>
<dbReference type="InterPro" id="IPR017452">
    <property type="entry name" value="GPCR_Rhodpsn_7TM"/>
</dbReference>
<keyword evidence="4 11" id="KW-1133">Transmembrane helix</keyword>
<dbReference type="CDD" id="cd00637">
    <property type="entry name" value="7tm_classA_rhodopsin-like"/>
    <property type="match status" value="1"/>
</dbReference>
<feature type="transmembrane region" description="Helical" evidence="11">
    <location>
        <begin position="367"/>
        <end position="388"/>
    </location>
</feature>
<dbReference type="Proteomes" id="UP000694892">
    <property type="component" value="Chromosome 9_10L"/>
</dbReference>
<evidence type="ECO:0000256" key="2">
    <source>
        <dbReference type="ARBA" id="ARBA00022475"/>
    </source>
</evidence>
<evidence type="ECO:0000256" key="6">
    <source>
        <dbReference type="ARBA" id="ARBA00023136"/>
    </source>
</evidence>
<keyword evidence="5 10" id="KW-0297">G-protein coupled receptor</keyword>
<dbReference type="GO" id="GO:0030425">
    <property type="term" value="C:dendrite"/>
    <property type="evidence" value="ECO:0007669"/>
    <property type="project" value="TreeGrafter"/>
</dbReference>
<feature type="transmembrane region" description="Helical" evidence="11">
    <location>
        <begin position="337"/>
        <end position="361"/>
    </location>
</feature>
<evidence type="ECO:0000259" key="12">
    <source>
        <dbReference type="PROSITE" id="PS50262"/>
    </source>
</evidence>
<gene>
    <name evidence="13" type="ORF">XELAEV_18043926mg</name>
</gene>
<dbReference type="PRINTS" id="PR00237">
    <property type="entry name" value="GPCRRHODOPSN"/>
</dbReference>
<feature type="transmembrane region" description="Helical" evidence="11">
    <location>
        <begin position="177"/>
        <end position="206"/>
    </location>
</feature>
<dbReference type="PANTHER" id="PTHR24246:SF1">
    <property type="entry name" value="ADENOSINE RECEPTOR A1"/>
    <property type="match status" value="1"/>
</dbReference>
<dbReference type="PROSITE" id="PS00237">
    <property type="entry name" value="G_PROTEIN_RECEP_F1_1"/>
    <property type="match status" value="1"/>
</dbReference>
<evidence type="ECO:0000256" key="7">
    <source>
        <dbReference type="ARBA" id="ARBA00023170"/>
    </source>
</evidence>
<organism evidence="13 14">
    <name type="scientific">Xenopus laevis</name>
    <name type="common">African clawed frog</name>
    <dbReference type="NCBI Taxonomy" id="8355"/>
    <lineage>
        <taxon>Eukaryota</taxon>
        <taxon>Metazoa</taxon>
        <taxon>Chordata</taxon>
        <taxon>Craniata</taxon>
        <taxon>Vertebrata</taxon>
        <taxon>Euteleostomi</taxon>
        <taxon>Amphibia</taxon>
        <taxon>Batrachia</taxon>
        <taxon>Anura</taxon>
        <taxon>Pipoidea</taxon>
        <taxon>Pipidae</taxon>
        <taxon>Xenopodinae</taxon>
        <taxon>Xenopus</taxon>
        <taxon>Xenopus</taxon>
    </lineage>
</organism>
<comment type="subcellular location">
    <subcellularLocation>
        <location evidence="1">Cell membrane</location>
        <topology evidence="1">Multi-pass membrane protein</topology>
    </subcellularLocation>
</comment>
<keyword evidence="8" id="KW-0325">Glycoprotein</keyword>
<dbReference type="PANTHER" id="PTHR24246">
    <property type="entry name" value="OLFACTORY RECEPTOR AND ADENOSINE RECEPTOR"/>
    <property type="match status" value="1"/>
</dbReference>
<evidence type="ECO:0000256" key="11">
    <source>
        <dbReference type="SAM" id="Phobius"/>
    </source>
</evidence>
<comment type="similarity">
    <text evidence="10">Belongs to the G-protein coupled receptor 1 family.</text>
</comment>
<dbReference type="GO" id="GO:0001609">
    <property type="term" value="F:G protein-coupled adenosine receptor activity"/>
    <property type="evidence" value="ECO:0007669"/>
    <property type="project" value="TreeGrafter"/>
</dbReference>
<dbReference type="Gene3D" id="1.20.1070.10">
    <property type="entry name" value="Rhodopsin 7-helix transmembrane proteins"/>
    <property type="match status" value="1"/>
</dbReference>
<keyword evidence="7 10" id="KW-0675">Receptor</keyword>
<feature type="transmembrane region" description="Helical" evidence="11">
    <location>
        <begin position="136"/>
        <end position="157"/>
    </location>
</feature>
<keyword evidence="2" id="KW-1003">Cell membrane</keyword>
<evidence type="ECO:0000313" key="14">
    <source>
        <dbReference type="Proteomes" id="UP000694892"/>
    </source>
</evidence>
<evidence type="ECO:0000256" key="5">
    <source>
        <dbReference type="ARBA" id="ARBA00023040"/>
    </source>
</evidence>
<dbReference type="SUPFAM" id="SSF81321">
    <property type="entry name" value="Family A G protein-coupled receptor-like"/>
    <property type="match status" value="1"/>
</dbReference>
<sequence length="440" mass="49415">MHHINYFGFGLSKGLVRIRILLAARFSSLLDTVVSGLRVYGKSTTATIHDENYTWTTQQPERHHNGFFTLSGISYPFPMLGNTSSTWNCSFCNWSLLGDTLKISLMVLLILTIIAGNVVTLLVFLRNKLFRTSQGFLKASLALADLAVGLLVIPYSVYREMIHILYGIEEDEGPSVLNFIGPCFIMGPLFAGCTFVSISTIFLLSVERSIAVLRPLHKRIVVTRRRTCCLIAFSWVFSFVLALMPMFFSQDITLEYSICSKMCNYVFTTDQPNDPSLNIMLIFPVFDFSLLGGTFAINFITFAAIRQYCKTRKQLEGDAQSPCSKVSFSDITAAKTIGIVTFAFSASFSPIAVFVVGNVMGYQWCEFSFYAFWILTSNSCWNVVIYSARDLRFRQGVREIFSRQVPNSPNHQPRSPFPAKEDISSPCVAALKEIFRPDTA</sequence>
<reference evidence="14" key="1">
    <citation type="journal article" date="2016" name="Nature">
        <title>Genome evolution in the allotetraploid frog Xenopus laevis.</title>
        <authorList>
            <person name="Session A.M."/>
            <person name="Uno Y."/>
            <person name="Kwon T."/>
            <person name="Chapman J.A."/>
            <person name="Toyoda A."/>
            <person name="Takahashi S."/>
            <person name="Fukui A."/>
            <person name="Hikosaka A."/>
            <person name="Suzuki A."/>
            <person name="Kondo M."/>
            <person name="van Heeringen S.J."/>
            <person name="Quigley I."/>
            <person name="Heinz S."/>
            <person name="Ogino H."/>
            <person name="Ochi H."/>
            <person name="Hellsten U."/>
            <person name="Lyons J.B."/>
            <person name="Simakov O."/>
            <person name="Putnam N."/>
            <person name="Stites J."/>
            <person name="Kuroki Y."/>
            <person name="Tanaka T."/>
            <person name="Michiue T."/>
            <person name="Watanabe M."/>
            <person name="Bogdanovic O."/>
            <person name="Lister R."/>
            <person name="Georgiou G."/>
            <person name="Paranjpe S.S."/>
            <person name="van Kruijsbergen I."/>
            <person name="Shu S."/>
            <person name="Carlson J."/>
            <person name="Kinoshita T."/>
            <person name="Ohta Y."/>
            <person name="Mawaribuchi S."/>
            <person name="Jenkins J."/>
            <person name="Grimwood J."/>
            <person name="Schmutz J."/>
            <person name="Mitros T."/>
            <person name="Mozaffari S.V."/>
            <person name="Suzuki Y."/>
            <person name="Haramoto Y."/>
            <person name="Yamamoto T.S."/>
            <person name="Takagi C."/>
            <person name="Heald R."/>
            <person name="Miller K."/>
            <person name="Haudenschild C."/>
            <person name="Kitzman J."/>
            <person name="Nakayama T."/>
            <person name="Izutsu Y."/>
            <person name="Robert J."/>
            <person name="Fortriede J."/>
            <person name="Burns K."/>
            <person name="Lotay V."/>
            <person name="Karimi K."/>
            <person name="Yasuoka Y."/>
            <person name="Dichmann D.S."/>
            <person name="Flajnik M.F."/>
            <person name="Houston D.W."/>
            <person name="Shendure J."/>
            <person name="DuPasquier L."/>
            <person name="Vize P.D."/>
            <person name="Zorn A.M."/>
            <person name="Ito M."/>
            <person name="Marcotte E.M."/>
            <person name="Wallingford J.B."/>
            <person name="Ito Y."/>
            <person name="Asashima M."/>
            <person name="Ueno N."/>
            <person name="Matsuda Y."/>
            <person name="Veenstra G.J."/>
            <person name="Fujiyama A."/>
            <person name="Harland R.M."/>
            <person name="Taira M."/>
            <person name="Rokhsar D.S."/>
        </authorList>
    </citation>
    <scope>NUCLEOTIDE SEQUENCE [LARGE SCALE GENOMIC DNA]</scope>
    <source>
        <strain evidence="14">J</strain>
    </source>
</reference>
<keyword evidence="6 11" id="KW-0472">Membrane</keyword>
<dbReference type="OMA" id="YAFWILT"/>
<dbReference type="EMBL" id="CM004482">
    <property type="protein sequence ID" value="OCT62835.1"/>
    <property type="molecule type" value="Genomic_DNA"/>
</dbReference>
<evidence type="ECO:0000256" key="1">
    <source>
        <dbReference type="ARBA" id="ARBA00004651"/>
    </source>
</evidence>
<feature type="transmembrane region" description="Helical" evidence="11">
    <location>
        <begin position="103"/>
        <end position="124"/>
    </location>
</feature>
<feature type="transmembrane region" description="Helical" evidence="11">
    <location>
        <begin position="279"/>
        <end position="305"/>
    </location>
</feature>
<feature type="transmembrane region" description="Helical" evidence="11">
    <location>
        <begin position="227"/>
        <end position="248"/>
    </location>
</feature>
<dbReference type="GO" id="GO:0045202">
    <property type="term" value="C:synapse"/>
    <property type="evidence" value="ECO:0007669"/>
    <property type="project" value="TreeGrafter"/>
</dbReference>
<accession>A0A974BYH3</accession>
<dbReference type="AlphaFoldDB" id="A0A974BYH3"/>
<protein>
    <recommendedName>
        <fullName evidence="12">G-protein coupled receptors family 1 profile domain-containing protein</fullName>
    </recommendedName>
</protein>
<evidence type="ECO:0000256" key="4">
    <source>
        <dbReference type="ARBA" id="ARBA00022989"/>
    </source>
</evidence>
<evidence type="ECO:0000256" key="3">
    <source>
        <dbReference type="ARBA" id="ARBA00022692"/>
    </source>
</evidence>
<proteinExistence type="inferred from homology"/>
<feature type="domain" description="G-protein coupled receptors family 1 profile" evidence="12">
    <location>
        <begin position="116"/>
        <end position="386"/>
    </location>
</feature>
<dbReference type="GO" id="GO:0005886">
    <property type="term" value="C:plasma membrane"/>
    <property type="evidence" value="ECO:0007669"/>
    <property type="project" value="UniProtKB-SubCell"/>
</dbReference>
<evidence type="ECO:0000256" key="8">
    <source>
        <dbReference type="ARBA" id="ARBA00023180"/>
    </source>
</evidence>
<keyword evidence="9 10" id="KW-0807">Transducer</keyword>
<dbReference type="PROSITE" id="PS50262">
    <property type="entry name" value="G_PROTEIN_RECEP_F1_2"/>
    <property type="match status" value="1"/>
</dbReference>
<evidence type="ECO:0000256" key="10">
    <source>
        <dbReference type="RuleBase" id="RU000688"/>
    </source>
</evidence>
<keyword evidence="3 10" id="KW-0812">Transmembrane</keyword>
<evidence type="ECO:0000256" key="9">
    <source>
        <dbReference type="ARBA" id="ARBA00023224"/>
    </source>
</evidence>
<dbReference type="Pfam" id="PF00001">
    <property type="entry name" value="7tm_1"/>
    <property type="match status" value="1"/>
</dbReference>
<name>A0A974BYH3_XENLA</name>
<evidence type="ECO:0000313" key="13">
    <source>
        <dbReference type="EMBL" id="OCT62835.1"/>
    </source>
</evidence>